<keyword evidence="3" id="KW-0175">Coiled coil</keyword>
<dbReference type="InterPro" id="IPR029787">
    <property type="entry name" value="Nucleotide_cyclase"/>
</dbReference>
<dbReference type="GO" id="GO:0052621">
    <property type="term" value="F:diguanylate cyclase activity"/>
    <property type="evidence" value="ECO:0007669"/>
    <property type="project" value="UniProtKB-EC"/>
</dbReference>
<dbReference type="Gene3D" id="3.30.70.270">
    <property type="match status" value="1"/>
</dbReference>
<dbReference type="Gene3D" id="3.30.450.20">
    <property type="entry name" value="PAS domain"/>
    <property type="match status" value="1"/>
</dbReference>
<name>A0A9D2HMB2_9BACT</name>
<evidence type="ECO:0000313" key="6">
    <source>
        <dbReference type="Proteomes" id="UP000823821"/>
    </source>
</evidence>
<proteinExistence type="predicted"/>
<gene>
    <name evidence="5" type="ORF">H9784_01645</name>
</gene>
<feature type="domain" description="GGDEF" evidence="4">
    <location>
        <begin position="274"/>
        <end position="404"/>
    </location>
</feature>
<sequence>MPYRNEHIFTVFSPGFWLYDGSRFWLDETARQTLRLPPGELTASSFLQHFDTVAREQLLHILEKDDRGDVVLVNAVICRDGHCTDILMQGSIPLRDERGRAMRCAGYLIEVKNAFSIPRVYNSPEVGLWEWNAITGKCSFCEDYHRMLGYDWPGEGLPQDIDGWVELVHPDDRDAVAFQQQMSLNPAYGDKFECTVRIRHKRGHYVWTIGRGFVVQRNAHGQALALRGSNQNIEVVRERYAKSLEDAMRDTLTGCHNRSFFREEWPRLKRDGPWPLSLLYIDVCGLKMVNDALGHDRGDRLLLETVNVLSTVIQMPKYIIRMGGDEFLVLLPDCTPPLADECARNLAKGLMLQKEADVPVIFAIGAASLTRGESLDAAIRTAEREMQRAKTRSRAQDQARLLSAIERQLGRAVCHQDDRVFCSVGDN</sequence>
<dbReference type="GO" id="GO:0043709">
    <property type="term" value="P:cell adhesion involved in single-species biofilm formation"/>
    <property type="evidence" value="ECO:0007669"/>
    <property type="project" value="TreeGrafter"/>
</dbReference>
<dbReference type="InterPro" id="IPR050469">
    <property type="entry name" value="Diguanylate_Cyclase"/>
</dbReference>
<dbReference type="SMART" id="SM00267">
    <property type="entry name" value="GGDEF"/>
    <property type="match status" value="1"/>
</dbReference>
<dbReference type="GO" id="GO:0005886">
    <property type="term" value="C:plasma membrane"/>
    <property type="evidence" value="ECO:0007669"/>
    <property type="project" value="TreeGrafter"/>
</dbReference>
<dbReference type="NCBIfam" id="TIGR00254">
    <property type="entry name" value="GGDEF"/>
    <property type="match status" value="1"/>
</dbReference>
<dbReference type="Pfam" id="PF00990">
    <property type="entry name" value="GGDEF"/>
    <property type="match status" value="1"/>
</dbReference>
<dbReference type="InterPro" id="IPR000160">
    <property type="entry name" value="GGDEF_dom"/>
</dbReference>
<evidence type="ECO:0000256" key="3">
    <source>
        <dbReference type="SAM" id="Coils"/>
    </source>
</evidence>
<dbReference type="EMBL" id="DWZD01000011">
    <property type="protein sequence ID" value="HJA78263.1"/>
    <property type="molecule type" value="Genomic_DNA"/>
</dbReference>
<comment type="catalytic activity">
    <reaction evidence="2">
        <text>2 GTP = 3',3'-c-di-GMP + 2 diphosphate</text>
        <dbReference type="Rhea" id="RHEA:24898"/>
        <dbReference type="ChEBI" id="CHEBI:33019"/>
        <dbReference type="ChEBI" id="CHEBI:37565"/>
        <dbReference type="ChEBI" id="CHEBI:58805"/>
        <dbReference type="EC" id="2.7.7.65"/>
    </reaction>
</comment>
<dbReference type="GO" id="GO:1902201">
    <property type="term" value="P:negative regulation of bacterial-type flagellum-dependent cell motility"/>
    <property type="evidence" value="ECO:0007669"/>
    <property type="project" value="TreeGrafter"/>
</dbReference>
<evidence type="ECO:0000313" key="5">
    <source>
        <dbReference type="EMBL" id="HJA78263.1"/>
    </source>
</evidence>
<evidence type="ECO:0000256" key="2">
    <source>
        <dbReference type="ARBA" id="ARBA00034247"/>
    </source>
</evidence>
<dbReference type="Proteomes" id="UP000823821">
    <property type="component" value="Unassembled WGS sequence"/>
</dbReference>
<dbReference type="InterPro" id="IPR043128">
    <property type="entry name" value="Rev_trsase/Diguanyl_cyclase"/>
</dbReference>
<feature type="coiled-coil region" evidence="3">
    <location>
        <begin position="372"/>
        <end position="399"/>
    </location>
</feature>
<reference evidence="5" key="1">
    <citation type="journal article" date="2021" name="PeerJ">
        <title>Extensive microbial diversity within the chicken gut microbiome revealed by metagenomics and culture.</title>
        <authorList>
            <person name="Gilroy R."/>
            <person name="Ravi A."/>
            <person name="Getino M."/>
            <person name="Pursley I."/>
            <person name="Horton D.L."/>
            <person name="Alikhan N.F."/>
            <person name="Baker D."/>
            <person name="Gharbi K."/>
            <person name="Hall N."/>
            <person name="Watson M."/>
            <person name="Adriaenssens E.M."/>
            <person name="Foster-Nyarko E."/>
            <person name="Jarju S."/>
            <person name="Secka A."/>
            <person name="Antonio M."/>
            <person name="Oren A."/>
            <person name="Chaudhuri R.R."/>
            <person name="La Ragione R."/>
            <person name="Hildebrand F."/>
            <person name="Pallen M.J."/>
        </authorList>
    </citation>
    <scope>NUCLEOTIDE SEQUENCE</scope>
    <source>
        <strain evidence="5">5032</strain>
    </source>
</reference>
<dbReference type="CDD" id="cd01949">
    <property type="entry name" value="GGDEF"/>
    <property type="match status" value="1"/>
</dbReference>
<dbReference type="PANTHER" id="PTHR45138:SF9">
    <property type="entry name" value="DIGUANYLATE CYCLASE DGCM-RELATED"/>
    <property type="match status" value="1"/>
</dbReference>
<dbReference type="Pfam" id="PF08447">
    <property type="entry name" value="PAS_3"/>
    <property type="match status" value="1"/>
</dbReference>
<comment type="caution">
    <text evidence="5">The sequence shown here is derived from an EMBL/GenBank/DDBJ whole genome shotgun (WGS) entry which is preliminary data.</text>
</comment>
<dbReference type="CDD" id="cd00130">
    <property type="entry name" value="PAS"/>
    <property type="match status" value="1"/>
</dbReference>
<dbReference type="SUPFAM" id="SSF55785">
    <property type="entry name" value="PYP-like sensor domain (PAS domain)"/>
    <property type="match status" value="1"/>
</dbReference>
<dbReference type="EC" id="2.7.7.65" evidence="1"/>
<dbReference type="InterPro" id="IPR035965">
    <property type="entry name" value="PAS-like_dom_sf"/>
</dbReference>
<reference evidence="5" key="2">
    <citation type="submission" date="2021-04" db="EMBL/GenBank/DDBJ databases">
        <authorList>
            <person name="Gilroy R."/>
        </authorList>
    </citation>
    <scope>NUCLEOTIDE SEQUENCE</scope>
    <source>
        <strain evidence="5">5032</strain>
    </source>
</reference>
<evidence type="ECO:0000259" key="4">
    <source>
        <dbReference type="PROSITE" id="PS50887"/>
    </source>
</evidence>
<dbReference type="InterPro" id="IPR013655">
    <property type="entry name" value="PAS_fold_3"/>
</dbReference>
<accession>A0A9D2HMB2</accession>
<evidence type="ECO:0000256" key="1">
    <source>
        <dbReference type="ARBA" id="ARBA00012528"/>
    </source>
</evidence>
<dbReference type="PANTHER" id="PTHR45138">
    <property type="entry name" value="REGULATORY COMPONENTS OF SENSORY TRANSDUCTION SYSTEM"/>
    <property type="match status" value="1"/>
</dbReference>
<dbReference type="SUPFAM" id="SSF55073">
    <property type="entry name" value="Nucleotide cyclase"/>
    <property type="match status" value="1"/>
</dbReference>
<organism evidence="5 6">
    <name type="scientific">Candidatus Desulfovibrio intestinavium</name>
    <dbReference type="NCBI Taxonomy" id="2838534"/>
    <lineage>
        <taxon>Bacteria</taxon>
        <taxon>Pseudomonadati</taxon>
        <taxon>Thermodesulfobacteriota</taxon>
        <taxon>Desulfovibrionia</taxon>
        <taxon>Desulfovibrionales</taxon>
        <taxon>Desulfovibrionaceae</taxon>
        <taxon>Desulfovibrio</taxon>
    </lineage>
</organism>
<protein>
    <recommendedName>
        <fullName evidence="1">diguanylate cyclase</fullName>
        <ecNumber evidence="1">2.7.7.65</ecNumber>
    </recommendedName>
</protein>
<dbReference type="AlphaFoldDB" id="A0A9D2HMB2"/>
<dbReference type="PROSITE" id="PS50887">
    <property type="entry name" value="GGDEF"/>
    <property type="match status" value="1"/>
</dbReference>
<dbReference type="InterPro" id="IPR000014">
    <property type="entry name" value="PAS"/>
</dbReference>